<reference evidence="4" key="1">
    <citation type="submission" date="2012-08" db="EMBL/GenBank/DDBJ databases">
        <title>Genome analysis of Colletotrichum orbiculare and Colletotrichum fructicola.</title>
        <authorList>
            <person name="Gan P.H.P."/>
            <person name="Ikeda K."/>
            <person name="Irieda H."/>
            <person name="Narusaka M."/>
            <person name="O'Connell R.J."/>
            <person name="Narusaka Y."/>
            <person name="Takano Y."/>
            <person name="Kubo Y."/>
            <person name="Shirasu K."/>
        </authorList>
    </citation>
    <scope>NUCLEOTIDE SEQUENCE</scope>
    <source>
        <strain evidence="4">Nara gc5</strain>
    </source>
</reference>
<protein>
    <submittedName>
        <fullName evidence="4">Methyltransferase domain-containing protein</fullName>
    </submittedName>
</protein>
<dbReference type="CDD" id="cd02440">
    <property type="entry name" value="AdoMet_MTases"/>
    <property type="match status" value="1"/>
</dbReference>
<dbReference type="GO" id="GO:0008168">
    <property type="term" value="F:methyltransferase activity"/>
    <property type="evidence" value="ECO:0007669"/>
    <property type="project" value="UniProtKB-KW"/>
</dbReference>
<dbReference type="PANTHER" id="PTHR43591">
    <property type="entry name" value="METHYLTRANSFERASE"/>
    <property type="match status" value="1"/>
</dbReference>
<feature type="domain" description="DUF6604" evidence="3">
    <location>
        <begin position="414"/>
        <end position="471"/>
    </location>
</feature>
<evidence type="ECO:0000256" key="2">
    <source>
        <dbReference type="SAM" id="MobiDB-lite"/>
    </source>
</evidence>
<gene>
    <name evidence="4" type="ORF">CGGC5_15010</name>
</gene>
<dbReference type="Gene3D" id="3.40.50.150">
    <property type="entry name" value="Vaccinia Virus protein VP39"/>
    <property type="match status" value="1"/>
</dbReference>
<keyword evidence="4" id="KW-0808">Transferase</keyword>
<keyword evidence="4" id="KW-0489">Methyltransferase</keyword>
<dbReference type="GO" id="GO:0032259">
    <property type="term" value="P:methylation"/>
    <property type="evidence" value="ECO:0007669"/>
    <property type="project" value="UniProtKB-KW"/>
</dbReference>
<dbReference type="EMBL" id="KB021433">
    <property type="protein sequence ID" value="ELA23176.1"/>
    <property type="molecule type" value="Genomic_DNA"/>
</dbReference>
<evidence type="ECO:0000259" key="3">
    <source>
        <dbReference type="Pfam" id="PF20253"/>
    </source>
</evidence>
<dbReference type="AlphaFoldDB" id="L2FAT3"/>
<dbReference type="STRING" id="1213859.L2FAT3"/>
<proteinExistence type="inferred from homology"/>
<dbReference type="Pfam" id="PF20253">
    <property type="entry name" value="DUF6604"/>
    <property type="match status" value="1"/>
</dbReference>
<dbReference type="SUPFAM" id="SSF53335">
    <property type="entry name" value="S-adenosyl-L-methionine-dependent methyltransferases"/>
    <property type="match status" value="1"/>
</dbReference>
<dbReference type="Pfam" id="PF13489">
    <property type="entry name" value="Methyltransf_23"/>
    <property type="match status" value="1"/>
</dbReference>
<evidence type="ECO:0000256" key="1">
    <source>
        <dbReference type="ARBA" id="ARBA00038158"/>
    </source>
</evidence>
<feature type="compositionally biased region" description="Polar residues" evidence="2">
    <location>
        <begin position="1"/>
        <end position="11"/>
    </location>
</feature>
<evidence type="ECO:0000313" key="4">
    <source>
        <dbReference type="EMBL" id="ELA23176.1"/>
    </source>
</evidence>
<dbReference type="HOGENOM" id="CLU_321045_0_0_1"/>
<dbReference type="PANTHER" id="PTHR43591:SF10">
    <property type="entry name" value="ABC TRANSMEMBRANE TYPE-1 DOMAIN-CONTAINING PROTEIN-RELATED"/>
    <property type="match status" value="1"/>
</dbReference>
<dbReference type="InterPro" id="IPR029063">
    <property type="entry name" value="SAM-dependent_MTases_sf"/>
</dbReference>
<feature type="region of interest" description="Disordered" evidence="2">
    <location>
        <begin position="1"/>
        <end position="48"/>
    </location>
</feature>
<sequence length="903" mass="101761">MHSQTDENAPSTVIDHADPHIEADDATSVDGYESASSRGSSTATSLSSSVRNFNFENRRRYHKYKEGQYHFPNDEPEQEREDMKHHMIVALCDSKLHNAPINSPQKFLDIGTGTGVWAIEMGETYPEADIEGIDLSAIQPQFVPPNVRFIVDDAEARWLYANDAVDYIHLRHMAPSIKDWPKLLSQSYRTLKPGAWLEIQDIVPECQCDDGTMPPGKQYAPAKMMDLIKDGLAQFGVDFRAGKSHEGRIKAAGFQNLVHDTKKVPVGTWPKDSRLKSIGSYARAVIYDGLHGNTIGPFTRGLGWNPVEVEVFLVQCHAVDDGAKGNGPNCNLRYPVDKRIKLRTSDENSVLLFHRYSSLLKDCAIFLEDILSRAALPPQILPRNTFRAAKILAIKAAHIQWPTLSFHLPILTTIEDDHIMELICLFNDARDVRNFLKRTWTRYAERKTDLVTASLVTQASFQHLTDLELNFSRGYRFGFLDIMFGTLYTFCALGEAKHWLVMPTETEAKAFAYDNMQRIIRSGWIPTPEIDDWLMSDTLGMLDSIADDEYRGYVSYCLDLYTISGLHSLVESDLKQFMSHHSIQHLIEIDKSSDIQDSLMKAHLDALFPPVNSDQKKLSVRNPLFLGSVLSSLVLKLNSSELSLVNKSGSLMAAAHLYNALRVFNPQTMPRWHDLDLLIELQKEPMFAPEPPTEFAQCVSRFWIAQGLKPSEIVSARMTSRRLALASGRKHPTELYEKRLAGLKRGSGVRRELRTLAEGFDPLKNTPGKRRELRLAPLLQHLHWMRCITGGWKLSMDEKTVRGAVETDLGKRLGRGQSPPRASDLPVVVWLGQLEKMIQAETPSLFFGFTELEQIMLDSLGSLASTGAVARAFEQPDSALASWKKSMPSDESLLEFEHKSWLG</sequence>
<organism evidence="4">
    <name type="scientific">Colletotrichum fructicola (strain Nara gc5)</name>
    <name type="common">Anthracnose fungus</name>
    <name type="synonym">Colletotrichum gloeosporioides (strain Nara gc5)</name>
    <dbReference type="NCBI Taxonomy" id="1213859"/>
    <lineage>
        <taxon>Eukaryota</taxon>
        <taxon>Fungi</taxon>
        <taxon>Dikarya</taxon>
        <taxon>Ascomycota</taxon>
        <taxon>Pezizomycotina</taxon>
        <taxon>Sordariomycetes</taxon>
        <taxon>Hypocreomycetidae</taxon>
        <taxon>Glomerellales</taxon>
        <taxon>Glomerellaceae</taxon>
        <taxon>Colletotrichum</taxon>
        <taxon>Colletotrichum gloeosporioides species complex</taxon>
    </lineage>
</organism>
<feature type="compositionally biased region" description="Low complexity" evidence="2">
    <location>
        <begin position="34"/>
        <end position="48"/>
    </location>
</feature>
<name>L2FAT3_COLFN</name>
<accession>L2FAT3</accession>
<comment type="similarity">
    <text evidence="1">Belongs to the methyltransferase superfamily. LaeA methyltransferase family.</text>
</comment>
<dbReference type="InterPro" id="IPR046539">
    <property type="entry name" value="DUF6604"/>
</dbReference>